<keyword evidence="3" id="KW-1185">Reference proteome</keyword>
<feature type="domain" description="SnoaL-like" evidence="1">
    <location>
        <begin position="2"/>
        <end position="103"/>
    </location>
</feature>
<dbReference type="EMBL" id="JADMLG010000001">
    <property type="protein sequence ID" value="MBH0775284.1"/>
    <property type="molecule type" value="Genomic_DNA"/>
</dbReference>
<dbReference type="Gene3D" id="3.10.450.50">
    <property type="match status" value="1"/>
</dbReference>
<dbReference type="RefSeq" id="WP_196147562.1">
    <property type="nucleotide sequence ID" value="NZ_JADMLG010000001.1"/>
</dbReference>
<accession>A0A931I647</accession>
<name>A0A931I647_9NOCA</name>
<dbReference type="SUPFAM" id="SSF54427">
    <property type="entry name" value="NTF2-like"/>
    <property type="match status" value="1"/>
</dbReference>
<gene>
    <name evidence="2" type="ORF">IT779_03165</name>
</gene>
<reference evidence="2" key="1">
    <citation type="submission" date="2020-11" db="EMBL/GenBank/DDBJ databases">
        <title>Nocardia NEAU-351.nov., a novel actinomycete isolated from the cow dung.</title>
        <authorList>
            <person name="Zhang X."/>
        </authorList>
    </citation>
    <scope>NUCLEOTIDE SEQUENCE</scope>
    <source>
        <strain evidence="2">NEAU-351</strain>
    </source>
</reference>
<dbReference type="Pfam" id="PF13577">
    <property type="entry name" value="SnoaL_4"/>
    <property type="match status" value="1"/>
</dbReference>
<proteinExistence type="predicted"/>
<dbReference type="CDD" id="cd00531">
    <property type="entry name" value="NTF2_like"/>
    <property type="match status" value="1"/>
</dbReference>
<comment type="caution">
    <text evidence="2">The sequence shown here is derived from an EMBL/GenBank/DDBJ whole genome shotgun (WGS) entry which is preliminary data.</text>
</comment>
<dbReference type="Proteomes" id="UP000655751">
    <property type="component" value="Unassembled WGS sequence"/>
</dbReference>
<dbReference type="AlphaFoldDB" id="A0A931I647"/>
<dbReference type="InterPro" id="IPR037401">
    <property type="entry name" value="SnoaL-like"/>
</dbReference>
<organism evidence="2 3">
    <name type="scientific">Nocardia bovistercoris</name>
    <dbReference type="NCBI Taxonomy" id="2785916"/>
    <lineage>
        <taxon>Bacteria</taxon>
        <taxon>Bacillati</taxon>
        <taxon>Actinomycetota</taxon>
        <taxon>Actinomycetes</taxon>
        <taxon>Mycobacteriales</taxon>
        <taxon>Nocardiaceae</taxon>
        <taxon>Nocardia</taxon>
    </lineage>
</organism>
<evidence type="ECO:0000259" key="1">
    <source>
        <dbReference type="Pfam" id="PF13577"/>
    </source>
</evidence>
<evidence type="ECO:0000313" key="2">
    <source>
        <dbReference type="EMBL" id="MBH0775284.1"/>
    </source>
</evidence>
<dbReference type="InterPro" id="IPR032710">
    <property type="entry name" value="NTF2-like_dom_sf"/>
</dbReference>
<protein>
    <submittedName>
        <fullName evidence="2">Nuclear transport factor 2 family protein</fullName>
    </submittedName>
</protein>
<sequence>MDTAAVHNLMSRYGRLIDLRRAEEWSELFVPEGSLQIGNDSPIVGRAALASFAEGTPAGTHITSIPELRVEADRIIASTGWLFVSRSEGRSPSGFYHDEIRPSDSDGKVLFISRRIEILPQGS</sequence>
<evidence type="ECO:0000313" key="3">
    <source>
        <dbReference type="Proteomes" id="UP000655751"/>
    </source>
</evidence>